<dbReference type="AlphaFoldDB" id="A0A348W9R3"/>
<feature type="transmembrane region" description="Helical" evidence="1">
    <location>
        <begin position="41"/>
        <end position="62"/>
    </location>
</feature>
<dbReference type="EMBL" id="DMVW01000049">
    <property type="protein sequence ID" value="HAR51275.1"/>
    <property type="molecule type" value="Genomic_DNA"/>
</dbReference>
<protein>
    <submittedName>
        <fullName evidence="2">Uncharacterized protein</fullName>
    </submittedName>
</protein>
<evidence type="ECO:0000313" key="2">
    <source>
        <dbReference type="EMBL" id="HAR51275.1"/>
    </source>
</evidence>
<feature type="transmembrane region" description="Helical" evidence="1">
    <location>
        <begin position="83"/>
        <end position="105"/>
    </location>
</feature>
<evidence type="ECO:0000313" key="3">
    <source>
        <dbReference type="Proteomes" id="UP000264719"/>
    </source>
</evidence>
<gene>
    <name evidence="2" type="ORF">DCS45_05265</name>
</gene>
<proteinExistence type="predicted"/>
<keyword evidence="1" id="KW-0812">Transmembrane</keyword>
<sequence length="178" mass="19215">MGVLLGWVLFCGFALVARPDQAAIAGLILGFGLTLGLRRNIAIGGAMAVLEPIGVVLPLLALRHMALAVCTDLAPWLGQWRAWELAALVLLYPVFLAASMGVWRAEPYRLGYHPVPVALMVLGLCLYALAMANPFLALLAVAAQAQWVLRAGSSNWFDHILHVLVVPVALFTLLARLW</sequence>
<organism evidence="2 3">
    <name type="scientific">Roseovarius nubinhibens</name>
    <dbReference type="NCBI Taxonomy" id="314263"/>
    <lineage>
        <taxon>Bacteria</taxon>
        <taxon>Pseudomonadati</taxon>
        <taxon>Pseudomonadota</taxon>
        <taxon>Alphaproteobacteria</taxon>
        <taxon>Rhodobacterales</taxon>
        <taxon>Roseobacteraceae</taxon>
        <taxon>Roseovarius</taxon>
    </lineage>
</organism>
<accession>A0A348W9R3</accession>
<feature type="transmembrane region" description="Helical" evidence="1">
    <location>
        <begin position="117"/>
        <end position="143"/>
    </location>
</feature>
<keyword evidence="1" id="KW-1133">Transmembrane helix</keyword>
<evidence type="ECO:0000256" key="1">
    <source>
        <dbReference type="SAM" id="Phobius"/>
    </source>
</evidence>
<dbReference type="Proteomes" id="UP000264719">
    <property type="component" value="Unassembled WGS sequence"/>
</dbReference>
<name>A0A348W9R3_9RHOB</name>
<comment type="caution">
    <text evidence="2">The sequence shown here is derived from an EMBL/GenBank/DDBJ whole genome shotgun (WGS) entry which is preliminary data.</text>
</comment>
<reference evidence="2 3" key="1">
    <citation type="journal article" date="2018" name="Nat. Biotechnol.">
        <title>A standardized bacterial taxonomy based on genome phylogeny substantially revises the tree of life.</title>
        <authorList>
            <person name="Parks D.H."/>
            <person name="Chuvochina M."/>
            <person name="Waite D.W."/>
            <person name="Rinke C."/>
            <person name="Skarshewski A."/>
            <person name="Chaumeil P.A."/>
            <person name="Hugenholtz P."/>
        </authorList>
    </citation>
    <scope>NUCLEOTIDE SEQUENCE [LARGE SCALE GENOMIC DNA]</scope>
    <source>
        <strain evidence="2">UBA9169</strain>
    </source>
</reference>
<feature type="transmembrane region" description="Helical" evidence="1">
    <location>
        <begin position="155"/>
        <end position="175"/>
    </location>
</feature>
<keyword evidence="1" id="KW-0472">Membrane</keyword>